<keyword evidence="6 13" id="KW-0269">Exonuclease</keyword>
<keyword evidence="8 13" id="KW-0238">DNA-binding</keyword>
<sequence length="1299" mass="144361">MTERWTQEQLDAITGRDRRMLVAAAAGAGKTAVLVERIIRRITDPADPVDVDRLLVVTFTNAAAAEMRERIGLAINRALESEPGSGLLRRQLALLQRASISTMHSFCLELVRQHFYRLELDPAFRVADEAEAALLQLDVLEELFESRFAANDRHFLALADCYGGRLDDTGLQELVLELYRFSRSTPRPGQWLRRLPGWFNLARDAAPDDLPWFNILKESIANELAGVRDLLERAVHLAGRPGGPGPYLAALKEDVLLVDDLLRAAASGWDKLYRQFNATVFSKLASCKKGEADEDLKTTVKKLRDNAKNRVQKIRGRYFNRPAAQLLDEMRQMAPLLGTMAELVEQFGEQYRRAKLARGIVDFNDLEHYALQVLQENTAAGGNGDAPNASASDVVEDALHAGGKDGGDEVLRPSAVAMELRERFAEVLVDEYQDINAVQESILSLVAGGGQTGPGLFMVGDVKQSIYRFRLAEPGLFMDKYHRFAAGDGTGRLVDLARNFRSRRGVVDAVNFIFRQIMSPAVGEMVYDARAELACGAEYPPRMKEPGQVEETEAVELHLIEIPAGPGAAGAGGDESTGEGDEDAGPEPEEDLDALQLEARAVAQRITRLVEEGFPVYDREKGYRPLTYRDVVVLLRATTGRANIFVEEFGRLSIPAYAELNTGYFEATEVETMLALLQIIDNPRQDVSLAAVLRSPLAGFDSEDLAQIRVHGGPGDFYEAVVMSTMAGPPELAERLTRFLQRLDGWRTMARRGSLAELLWALYRETGYYDFVGGLPGGSQRQANLRALYHRARQYEATAYRGLFRFMRFIERIRDNSGDMGAARALGENENVVRIMSIHKSKGLEFPVVIVAGLGKRFNLMDLNKTMLMHRNLGLGPQLVDVEKRIAYPTVAKLAVREKLRAEALAEEMRVLYVAMTRARERLILVGAVRRLQECAARWCAAVGVTGKQLPPWLTAGAAHYLDWLCPALARHRDGAPVRELAGMAGNPLPVTGKTGAAEPVPPGIFNDSSSWRVFIQDDCTRQRQSGALPAVAHMEHVRRLEPVPGESPWKGEVEARLEWRYPHQHWQGLAARATVTGLKRAMSIPGDPDRDRELYRDFQSSMVERPLFVQKSSGLTPAERGQALHLVLQLLDLGGKLDVDGVAEQMAAMVEQEKITRDQAAAVPPETVARFWSGPLGQRILQSSHVYRELPFTLALPAQMVYPWVEAKDDNGETVLVQGIIDCLADEGESLLLVDYKTDRYTPATLLQTARRYQNQLDLYIRAAESITGRRVSDAFLYMFFGGDALVYKQGRVYEAGR</sequence>
<dbReference type="EC" id="3.1.-.-" evidence="13"/>
<dbReference type="InterPro" id="IPR027417">
    <property type="entry name" value="P-loop_NTPase"/>
</dbReference>
<evidence type="ECO:0000256" key="15">
    <source>
        <dbReference type="SAM" id="MobiDB-lite"/>
    </source>
</evidence>
<dbReference type="InterPro" id="IPR011335">
    <property type="entry name" value="Restrct_endonuc-II-like"/>
</dbReference>
<evidence type="ECO:0000256" key="10">
    <source>
        <dbReference type="ARBA" id="ARBA00023235"/>
    </source>
</evidence>
<dbReference type="InterPro" id="IPR011604">
    <property type="entry name" value="PDDEXK-like_dom_sf"/>
</dbReference>
<dbReference type="InterPro" id="IPR014152">
    <property type="entry name" value="AddA"/>
</dbReference>
<evidence type="ECO:0000256" key="3">
    <source>
        <dbReference type="ARBA" id="ARBA00022763"/>
    </source>
</evidence>
<evidence type="ECO:0000256" key="7">
    <source>
        <dbReference type="ARBA" id="ARBA00022840"/>
    </source>
</evidence>
<feature type="domain" description="UvrD-like helicase ATP-binding" evidence="16">
    <location>
        <begin position="3"/>
        <end position="503"/>
    </location>
</feature>
<dbReference type="GO" id="GO:0033202">
    <property type="term" value="C:DNA helicase complex"/>
    <property type="evidence" value="ECO:0007669"/>
    <property type="project" value="TreeGrafter"/>
</dbReference>
<evidence type="ECO:0000259" key="17">
    <source>
        <dbReference type="PROSITE" id="PS51217"/>
    </source>
</evidence>
<dbReference type="GO" id="GO:0003690">
    <property type="term" value="F:double-stranded DNA binding"/>
    <property type="evidence" value="ECO:0007669"/>
    <property type="project" value="UniProtKB-UniRule"/>
</dbReference>
<keyword evidence="19" id="KW-1185">Reference proteome</keyword>
<evidence type="ECO:0000256" key="5">
    <source>
        <dbReference type="ARBA" id="ARBA00022806"/>
    </source>
</evidence>
<dbReference type="GO" id="GO:0008408">
    <property type="term" value="F:3'-5' exonuclease activity"/>
    <property type="evidence" value="ECO:0007669"/>
    <property type="project" value="UniProtKB-UniRule"/>
</dbReference>
<dbReference type="Pfam" id="PF13361">
    <property type="entry name" value="UvrD_C"/>
    <property type="match status" value="1"/>
</dbReference>
<dbReference type="GO" id="GO:0016887">
    <property type="term" value="F:ATP hydrolysis activity"/>
    <property type="evidence" value="ECO:0007669"/>
    <property type="project" value="RHEA"/>
</dbReference>
<dbReference type="SUPFAM" id="SSF52540">
    <property type="entry name" value="P-loop containing nucleoside triphosphate hydrolases"/>
    <property type="match status" value="1"/>
</dbReference>
<dbReference type="HAMAP" id="MF_01451">
    <property type="entry name" value="AddA"/>
    <property type="match status" value="1"/>
</dbReference>
<dbReference type="PANTHER" id="PTHR11070">
    <property type="entry name" value="UVRD / RECB / PCRA DNA HELICASE FAMILY MEMBER"/>
    <property type="match status" value="1"/>
</dbReference>
<dbReference type="PROSITE" id="PS51198">
    <property type="entry name" value="UVRD_HELICASE_ATP_BIND"/>
    <property type="match status" value="1"/>
</dbReference>
<keyword evidence="3 13" id="KW-0227">DNA damage</keyword>
<evidence type="ECO:0000256" key="11">
    <source>
        <dbReference type="ARBA" id="ARBA00034617"/>
    </source>
</evidence>
<comment type="subunit">
    <text evidence="13">Heterodimer of AddA and AddB/RexB.</text>
</comment>
<name>A0A5S4ZNJ3_9FIRM</name>
<dbReference type="GO" id="GO:0005524">
    <property type="term" value="F:ATP binding"/>
    <property type="evidence" value="ECO:0007669"/>
    <property type="project" value="UniProtKB-UniRule"/>
</dbReference>
<keyword evidence="9 13" id="KW-0234">DNA repair</keyword>
<evidence type="ECO:0000313" key="19">
    <source>
        <dbReference type="Proteomes" id="UP000323166"/>
    </source>
</evidence>
<gene>
    <name evidence="13" type="primary">addA</name>
    <name evidence="18" type="ORF">LX24_02533</name>
</gene>
<proteinExistence type="inferred from homology"/>
<dbReference type="GO" id="GO:0005829">
    <property type="term" value="C:cytosol"/>
    <property type="evidence" value="ECO:0007669"/>
    <property type="project" value="TreeGrafter"/>
</dbReference>
<dbReference type="InterPro" id="IPR014017">
    <property type="entry name" value="DNA_helicase_UvrD-like_C"/>
</dbReference>
<evidence type="ECO:0000256" key="9">
    <source>
        <dbReference type="ARBA" id="ARBA00023204"/>
    </source>
</evidence>
<protein>
    <recommendedName>
        <fullName evidence="13">ATP-dependent helicase/nuclease subunit A</fullName>
        <ecNumber evidence="13">3.1.-.-</ecNumber>
        <ecNumber evidence="13">5.6.2.4</ecNumber>
    </recommendedName>
    <alternativeName>
        <fullName evidence="13">ATP-dependent helicase/nuclease AddA</fullName>
    </alternativeName>
    <alternativeName>
        <fullName evidence="13">DNA 3'-5' helicase AddA</fullName>
    </alternativeName>
</protein>
<dbReference type="InterPro" id="IPR038726">
    <property type="entry name" value="PDDEXK_AddAB-type"/>
</dbReference>
<keyword evidence="10 13" id="KW-0413">Isomerase</keyword>
<dbReference type="Pfam" id="PF12705">
    <property type="entry name" value="PDDEXK_1"/>
    <property type="match status" value="1"/>
</dbReference>
<dbReference type="GO" id="GO:0000724">
    <property type="term" value="P:double-strand break repair via homologous recombination"/>
    <property type="evidence" value="ECO:0007669"/>
    <property type="project" value="UniProtKB-UniRule"/>
</dbReference>
<accession>A0A5S4ZNJ3</accession>
<evidence type="ECO:0000256" key="14">
    <source>
        <dbReference type="PROSITE-ProRule" id="PRU00560"/>
    </source>
</evidence>
<organism evidence="18 19">
    <name type="scientific">Desulfallas thermosapovorans DSM 6562</name>
    <dbReference type="NCBI Taxonomy" id="1121431"/>
    <lineage>
        <taxon>Bacteria</taxon>
        <taxon>Bacillati</taxon>
        <taxon>Bacillota</taxon>
        <taxon>Clostridia</taxon>
        <taxon>Eubacteriales</taxon>
        <taxon>Desulfallaceae</taxon>
        <taxon>Desulfallas</taxon>
    </lineage>
</organism>
<dbReference type="NCBIfam" id="TIGR02785">
    <property type="entry name" value="addA_Gpos"/>
    <property type="match status" value="1"/>
</dbReference>
<evidence type="ECO:0000256" key="12">
    <source>
        <dbReference type="ARBA" id="ARBA00048988"/>
    </source>
</evidence>
<dbReference type="Proteomes" id="UP000323166">
    <property type="component" value="Unassembled WGS sequence"/>
</dbReference>
<comment type="function">
    <text evidence="13">The heterodimer acts as both an ATP-dependent DNA helicase and an ATP-dependent, dual-direction single-stranded exonuclease. Recognizes the chi site generating a DNA molecule suitable for the initiation of homologous recombination. The AddA nuclease domain is required for chi fragment generation; this subunit has the helicase and 3' -&gt; 5' nuclease activities.</text>
</comment>
<dbReference type="GO" id="GO:0043138">
    <property type="term" value="F:3'-5' DNA helicase activity"/>
    <property type="evidence" value="ECO:0007669"/>
    <property type="project" value="UniProtKB-UniRule"/>
</dbReference>
<evidence type="ECO:0000256" key="13">
    <source>
        <dbReference type="HAMAP-Rule" id="MF_01451"/>
    </source>
</evidence>
<dbReference type="RefSeq" id="WP_166512490.1">
    <property type="nucleotide sequence ID" value="NZ_VNHM01000017.1"/>
</dbReference>
<keyword evidence="5 13" id="KW-0347">Helicase</keyword>
<reference evidence="18 19" key="1">
    <citation type="submission" date="2019-07" db="EMBL/GenBank/DDBJ databases">
        <title>Genomic Encyclopedia of Type Strains, Phase I: the one thousand microbial genomes (KMG-I) project.</title>
        <authorList>
            <person name="Kyrpides N."/>
        </authorList>
    </citation>
    <scope>NUCLEOTIDE SEQUENCE [LARGE SCALE GENOMIC DNA]</scope>
    <source>
        <strain evidence="18 19">DSM 6562</strain>
    </source>
</reference>
<keyword evidence="1 13" id="KW-0540">Nuclease</keyword>
<evidence type="ECO:0000256" key="1">
    <source>
        <dbReference type="ARBA" id="ARBA00022722"/>
    </source>
</evidence>
<dbReference type="Pfam" id="PF00580">
    <property type="entry name" value="UvrD-helicase"/>
    <property type="match status" value="1"/>
</dbReference>
<keyword evidence="2 13" id="KW-0547">Nucleotide-binding</keyword>
<evidence type="ECO:0000313" key="18">
    <source>
        <dbReference type="EMBL" id="TYO93854.1"/>
    </source>
</evidence>
<dbReference type="EC" id="5.6.2.4" evidence="13"/>
<feature type="compositionally biased region" description="Acidic residues" evidence="15">
    <location>
        <begin position="576"/>
        <end position="589"/>
    </location>
</feature>
<dbReference type="InterPro" id="IPR000212">
    <property type="entry name" value="DNA_helicase_UvrD/REP"/>
</dbReference>
<comment type="catalytic activity">
    <reaction evidence="12 13">
        <text>ATP + H2O = ADP + phosphate + H(+)</text>
        <dbReference type="Rhea" id="RHEA:13065"/>
        <dbReference type="ChEBI" id="CHEBI:15377"/>
        <dbReference type="ChEBI" id="CHEBI:15378"/>
        <dbReference type="ChEBI" id="CHEBI:30616"/>
        <dbReference type="ChEBI" id="CHEBI:43474"/>
        <dbReference type="ChEBI" id="CHEBI:456216"/>
        <dbReference type="EC" id="5.6.2.4"/>
    </reaction>
</comment>
<evidence type="ECO:0000256" key="8">
    <source>
        <dbReference type="ARBA" id="ARBA00023125"/>
    </source>
</evidence>
<evidence type="ECO:0000259" key="16">
    <source>
        <dbReference type="PROSITE" id="PS51198"/>
    </source>
</evidence>
<dbReference type="InterPro" id="IPR014016">
    <property type="entry name" value="UvrD-like_ATP-bd"/>
</dbReference>
<dbReference type="Gene3D" id="3.40.50.300">
    <property type="entry name" value="P-loop containing nucleotide triphosphate hydrolases"/>
    <property type="match status" value="4"/>
</dbReference>
<keyword evidence="4 13" id="KW-0378">Hydrolase</keyword>
<comment type="caution">
    <text evidence="18">The sequence shown here is derived from an EMBL/GenBank/DDBJ whole genome shotgun (WGS) entry which is preliminary data.</text>
</comment>
<feature type="region of interest" description="Disordered" evidence="15">
    <location>
        <begin position="565"/>
        <end position="589"/>
    </location>
</feature>
<feature type="domain" description="UvrD-like helicase C-terminal" evidence="17">
    <location>
        <begin position="552"/>
        <end position="843"/>
    </location>
</feature>
<dbReference type="SUPFAM" id="SSF52980">
    <property type="entry name" value="Restriction endonuclease-like"/>
    <property type="match status" value="1"/>
</dbReference>
<dbReference type="PANTHER" id="PTHR11070:SF48">
    <property type="entry name" value="ATP-DEPENDENT HELICASE_NUCLEASE SUBUNIT A"/>
    <property type="match status" value="1"/>
</dbReference>
<comment type="similarity">
    <text evidence="13">Belongs to the helicase family. AddA subfamily.</text>
</comment>
<dbReference type="EMBL" id="VNHM01000017">
    <property type="protein sequence ID" value="TYO93854.1"/>
    <property type="molecule type" value="Genomic_DNA"/>
</dbReference>
<evidence type="ECO:0000256" key="6">
    <source>
        <dbReference type="ARBA" id="ARBA00022839"/>
    </source>
</evidence>
<evidence type="ECO:0000256" key="2">
    <source>
        <dbReference type="ARBA" id="ARBA00022741"/>
    </source>
</evidence>
<comment type="catalytic activity">
    <reaction evidence="11 13">
        <text>Couples ATP hydrolysis with the unwinding of duplex DNA by translocating in the 3'-5' direction.</text>
        <dbReference type="EC" id="5.6.2.4"/>
    </reaction>
</comment>
<evidence type="ECO:0000256" key="4">
    <source>
        <dbReference type="ARBA" id="ARBA00022801"/>
    </source>
</evidence>
<dbReference type="Gene3D" id="3.90.320.10">
    <property type="match status" value="1"/>
</dbReference>
<dbReference type="PROSITE" id="PS51217">
    <property type="entry name" value="UVRD_HELICASE_CTER"/>
    <property type="match status" value="1"/>
</dbReference>
<dbReference type="FunFam" id="3.40.50.300:FF:001236">
    <property type="entry name" value="ATP-dependent helicase/nuclease subunit A"/>
    <property type="match status" value="1"/>
</dbReference>
<dbReference type="Gene3D" id="6.10.250.2380">
    <property type="match status" value="1"/>
</dbReference>
<comment type="cofactor">
    <cofactor evidence="13">
        <name>Mg(2+)</name>
        <dbReference type="ChEBI" id="CHEBI:18420"/>
    </cofactor>
</comment>
<keyword evidence="7 13" id="KW-0067">ATP-binding</keyword>
<feature type="binding site" evidence="14">
    <location>
        <begin position="24"/>
        <end position="31"/>
    </location>
    <ligand>
        <name>ATP</name>
        <dbReference type="ChEBI" id="CHEBI:30616"/>
    </ligand>
</feature>